<keyword evidence="2" id="KW-0378">Hydrolase</keyword>
<dbReference type="AlphaFoldDB" id="A0A418Y003"/>
<protein>
    <submittedName>
        <fullName evidence="2">MBL fold metallo-hydrolase</fullName>
    </submittedName>
</protein>
<dbReference type="InterPro" id="IPR001279">
    <property type="entry name" value="Metallo-B-lactamas"/>
</dbReference>
<dbReference type="Proteomes" id="UP000283734">
    <property type="component" value="Unassembled WGS sequence"/>
</dbReference>
<gene>
    <name evidence="2" type="ORF">D4A39_08950</name>
</gene>
<dbReference type="Gene3D" id="3.60.15.10">
    <property type="entry name" value="Ribonuclease Z/Hydroxyacylglutathione hydrolase-like"/>
    <property type="match status" value="1"/>
</dbReference>
<dbReference type="GO" id="GO:0008270">
    <property type="term" value="F:zinc ion binding"/>
    <property type="evidence" value="ECO:0007669"/>
    <property type="project" value="InterPro"/>
</dbReference>
<dbReference type="SUPFAM" id="SSF56281">
    <property type="entry name" value="Metallo-hydrolase/oxidoreductase"/>
    <property type="match status" value="1"/>
</dbReference>
<dbReference type="GO" id="GO:0005737">
    <property type="term" value="C:cytoplasm"/>
    <property type="evidence" value="ECO:0007669"/>
    <property type="project" value="TreeGrafter"/>
</dbReference>
<feature type="domain" description="Metallo-beta-lactamase" evidence="1">
    <location>
        <begin position="87"/>
        <end position="285"/>
    </location>
</feature>
<dbReference type="RefSeq" id="WP_119917918.1">
    <property type="nucleotide sequence ID" value="NZ_QYYA01000002.1"/>
</dbReference>
<dbReference type="InterPro" id="IPR036866">
    <property type="entry name" value="RibonucZ/Hydroxyglut_hydro"/>
</dbReference>
<proteinExistence type="predicted"/>
<dbReference type="PANTHER" id="PTHR15032">
    <property type="entry name" value="N-ACYL-PHOSPHATIDYLETHANOLAMINE-HYDROLYZING PHOSPHOLIPASE D"/>
    <property type="match status" value="1"/>
</dbReference>
<dbReference type="InterPro" id="IPR024884">
    <property type="entry name" value="NAPE-PLD"/>
</dbReference>
<evidence type="ECO:0000259" key="1">
    <source>
        <dbReference type="Pfam" id="PF12706"/>
    </source>
</evidence>
<dbReference type="PIRSF" id="PIRSF038896">
    <property type="entry name" value="NAPE-PLD"/>
    <property type="match status" value="1"/>
</dbReference>
<keyword evidence="3" id="KW-1185">Reference proteome</keyword>
<evidence type="ECO:0000313" key="2">
    <source>
        <dbReference type="EMBL" id="RJG18583.1"/>
    </source>
</evidence>
<reference evidence="2 3" key="1">
    <citation type="submission" date="2018-09" db="EMBL/GenBank/DDBJ databases">
        <title>Alcanivorax profundi sp. nov., isolated from 1000 m-depth seawater of the Mariana Trench.</title>
        <authorList>
            <person name="Liu J."/>
        </authorList>
    </citation>
    <scope>NUCLEOTIDE SEQUENCE [LARGE SCALE GENOMIC DNA]</scope>
    <source>
        <strain evidence="2 3">MTEO17</strain>
    </source>
</reference>
<organism evidence="2 3">
    <name type="scientific">Alcanivorax profundi</name>
    <dbReference type="NCBI Taxonomy" id="2338368"/>
    <lineage>
        <taxon>Bacteria</taxon>
        <taxon>Pseudomonadati</taxon>
        <taxon>Pseudomonadota</taxon>
        <taxon>Gammaproteobacteria</taxon>
        <taxon>Oceanospirillales</taxon>
        <taxon>Alcanivoracaceae</taxon>
        <taxon>Alcanivorax</taxon>
    </lineage>
</organism>
<sequence>MIDRDRLQALAAQQGPAKGRFRNLYPTPQHGIKDFLRWQWDTRGRFPGHQAFPLQEPDLALLAQPASAPRLTWIGHSTFLFQYSGWNLLTDPVFSERCSPFSFVGPKRAVPPALSLDQLPPINAVLVSHNHYDHLDKASVSALHAQYGADIQWFVPSGVADWLRKLGVEGVTELGWWESSFHGQVEAFCLPAQHFSGRGPGDNNRSLWCSWRLEFPAFSLYFAGDTGYAPLFSQIGDVMGPVDLALLPIGAYEPRWFMSPVHVNPAEAVRIHQEIRARHSVAMHWGTFVLTDEPMDAPPKALAAALQEQQINPGTFRVAQHGETLLFEERNE</sequence>
<dbReference type="Pfam" id="PF12706">
    <property type="entry name" value="Lactamase_B_2"/>
    <property type="match status" value="1"/>
</dbReference>
<dbReference type="OrthoDB" id="9805728at2"/>
<dbReference type="EMBL" id="QYYA01000002">
    <property type="protein sequence ID" value="RJG18583.1"/>
    <property type="molecule type" value="Genomic_DNA"/>
</dbReference>
<accession>A0A418Y003</accession>
<evidence type="ECO:0000313" key="3">
    <source>
        <dbReference type="Proteomes" id="UP000283734"/>
    </source>
</evidence>
<dbReference type="PANTHER" id="PTHR15032:SF4">
    <property type="entry name" value="N-ACYL-PHOSPHATIDYLETHANOLAMINE-HYDROLYZING PHOSPHOLIPASE D"/>
    <property type="match status" value="1"/>
</dbReference>
<name>A0A418Y003_9GAMM</name>
<dbReference type="GO" id="GO:0070290">
    <property type="term" value="F:N-acylphosphatidylethanolamine-specific phospholipase D activity"/>
    <property type="evidence" value="ECO:0007669"/>
    <property type="project" value="InterPro"/>
</dbReference>
<comment type="caution">
    <text evidence="2">The sequence shown here is derived from an EMBL/GenBank/DDBJ whole genome shotgun (WGS) entry which is preliminary data.</text>
</comment>